<dbReference type="InterPro" id="IPR006626">
    <property type="entry name" value="PbH1"/>
</dbReference>
<dbReference type="Proteomes" id="UP001443914">
    <property type="component" value="Unassembled WGS sequence"/>
</dbReference>
<comment type="caution">
    <text evidence="11">The sequence shown here is derived from an EMBL/GenBank/DDBJ whole genome shotgun (WGS) entry which is preliminary data.</text>
</comment>
<feature type="active site" evidence="8">
    <location>
        <position position="248"/>
    </location>
</feature>
<evidence type="ECO:0000256" key="8">
    <source>
        <dbReference type="PROSITE-ProRule" id="PRU10052"/>
    </source>
</evidence>
<dbReference type="InterPro" id="IPR012334">
    <property type="entry name" value="Pectin_lyas_fold"/>
</dbReference>
<evidence type="ECO:0000256" key="1">
    <source>
        <dbReference type="ARBA" id="ARBA00004191"/>
    </source>
</evidence>
<evidence type="ECO:0000256" key="3">
    <source>
        <dbReference type="ARBA" id="ARBA00022512"/>
    </source>
</evidence>
<gene>
    <name evidence="11" type="ORF">RND81_14G080400</name>
</gene>
<evidence type="ECO:0000256" key="6">
    <source>
        <dbReference type="ARBA" id="ARBA00023295"/>
    </source>
</evidence>
<keyword evidence="5 9" id="KW-0378">Hydrolase</keyword>
<dbReference type="SMART" id="SM00710">
    <property type="entry name" value="PbH1"/>
    <property type="match status" value="7"/>
</dbReference>
<dbReference type="AlphaFoldDB" id="A0AAW1GM39"/>
<dbReference type="SUPFAM" id="SSF51126">
    <property type="entry name" value="Pectin lyase-like"/>
    <property type="match status" value="1"/>
</dbReference>
<keyword evidence="6 9" id="KW-0326">Glycosidase</keyword>
<evidence type="ECO:0000256" key="5">
    <source>
        <dbReference type="ARBA" id="ARBA00022801"/>
    </source>
</evidence>
<dbReference type="EMBL" id="JBDFQZ010000014">
    <property type="protein sequence ID" value="KAK9664962.1"/>
    <property type="molecule type" value="Genomic_DNA"/>
</dbReference>
<organism evidence="11 12">
    <name type="scientific">Saponaria officinalis</name>
    <name type="common">Common soapwort</name>
    <name type="synonym">Lychnis saponaria</name>
    <dbReference type="NCBI Taxonomy" id="3572"/>
    <lineage>
        <taxon>Eukaryota</taxon>
        <taxon>Viridiplantae</taxon>
        <taxon>Streptophyta</taxon>
        <taxon>Embryophyta</taxon>
        <taxon>Tracheophyta</taxon>
        <taxon>Spermatophyta</taxon>
        <taxon>Magnoliopsida</taxon>
        <taxon>eudicotyledons</taxon>
        <taxon>Gunneridae</taxon>
        <taxon>Pentapetalae</taxon>
        <taxon>Caryophyllales</taxon>
        <taxon>Caryophyllaceae</taxon>
        <taxon>Caryophylleae</taxon>
        <taxon>Saponaria</taxon>
    </lineage>
</organism>
<dbReference type="Gene3D" id="2.160.20.10">
    <property type="entry name" value="Single-stranded right-handed beta-helix, Pectin lyase-like"/>
    <property type="match status" value="1"/>
</dbReference>
<dbReference type="Pfam" id="PF00295">
    <property type="entry name" value="Glyco_hydro_28"/>
    <property type="match status" value="1"/>
</dbReference>
<dbReference type="GO" id="GO:0005975">
    <property type="term" value="P:carbohydrate metabolic process"/>
    <property type="evidence" value="ECO:0007669"/>
    <property type="project" value="InterPro"/>
</dbReference>
<evidence type="ECO:0000256" key="4">
    <source>
        <dbReference type="ARBA" id="ARBA00022525"/>
    </source>
</evidence>
<accession>A0AAW1GM39</accession>
<name>A0AAW1GM39_SAPOF</name>
<keyword evidence="10" id="KW-0732">Signal</keyword>
<evidence type="ECO:0000313" key="12">
    <source>
        <dbReference type="Proteomes" id="UP001443914"/>
    </source>
</evidence>
<keyword evidence="3" id="KW-0134">Cell wall</keyword>
<keyword evidence="12" id="KW-1185">Reference proteome</keyword>
<dbReference type="InterPro" id="IPR011050">
    <property type="entry name" value="Pectin_lyase_fold/virulence"/>
</dbReference>
<evidence type="ECO:0000256" key="9">
    <source>
        <dbReference type="RuleBase" id="RU361169"/>
    </source>
</evidence>
<comment type="subcellular location">
    <subcellularLocation>
        <location evidence="1">Secreted</location>
        <location evidence="1">Cell wall</location>
    </subcellularLocation>
</comment>
<dbReference type="GO" id="GO:0071555">
    <property type="term" value="P:cell wall organization"/>
    <property type="evidence" value="ECO:0007669"/>
    <property type="project" value="UniProtKB-KW"/>
</dbReference>
<evidence type="ECO:0008006" key="13">
    <source>
        <dbReference type="Google" id="ProtNLM"/>
    </source>
</evidence>
<evidence type="ECO:0000256" key="10">
    <source>
        <dbReference type="SAM" id="SignalP"/>
    </source>
</evidence>
<dbReference type="GO" id="GO:0004650">
    <property type="term" value="F:polygalacturonase activity"/>
    <property type="evidence" value="ECO:0007669"/>
    <property type="project" value="InterPro"/>
</dbReference>
<proteinExistence type="inferred from homology"/>
<dbReference type="FunFam" id="2.160.20.10:FF:000004">
    <property type="entry name" value="Pectin lyase-like superfamily protein"/>
    <property type="match status" value="1"/>
</dbReference>
<feature type="signal peptide" evidence="10">
    <location>
        <begin position="1"/>
        <end position="24"/>
    </location>
</feature>
<protein>
    <recommendedName>
        <fullName evidence="13">Polygalacturonase</fullName>
    </recommendedName>
</protein>
<evidence type="ECO:0000256" key="7">
    <source>
        <dbReference type="ARBA" id="ARBA00023316"/>
    </source>
</evidence>
<evidence type="ECO:0000256" key="2">
    <source>
        <dbReference type="ARBA" id="ARBA00008834"/>
    </source>
</evidence>
<sequence length="399" mass="41682">MTYKMTIISLLLQLFVSLITLTCAKGVGGNKYNVQALGARPDGKTDSTNAFKAAWTAACGSTGRSTIVVPTGRFLVNNKIIFSGRGCKSSRVVFSITGTILAPSDYRVLGDLGTWLSFENVDGVTVSGGVFDGQGDGLWACKKSGHGGCPSGLTTLGFTNSMNIVLNGVTSLNSQLYHIVFNGCKNVKVQGVTVSASGTSPNTDGIHVQMSTGVTILNSKIATGDDCISIGAGTNGLWIEGVHCGPGHGISIGSLGKEQNEPGVQNVTVTTSSFTNTQNGVRIKSWGRPSNGYVRNVLFQHLTMVNSQNPIIIDQKYCPGNKNCPGQISGVRISDVTYQDIHGTSATPIAVKLDCSSKYHCSGIKLQNVQLTYGNKPASAFCANAIGTVSGLVQPSGCL</sequence>
<dbReference type="InterPro" id="IPR000743">
    <property type="entry name" value="Glyco_hydro_28"/>
</dbReference>
<keyword evidence="4" id="KW-0964">Secreted</keyword>
<dbReference type="PROSITE" id="PS00502">
    <property type="entry name" value="POLYGALACTURONASE"/>
    <property type="match status" value="1"/>
</dbReference>
<feature type="chain" id="PRO_5043486319" description="Polygalacturonase" evidence="10">
    <location>
        <begin position="25"/>
        <end position="399"/>
    </location>
</feature>
<keyword evidence="7" id="KW-0961">Cell wall biogenesis/degradation</keyword>
<comment type="similarity">
    <text evidence="2 9">Belongs to the glycosyl hydrolase 28 family.</text>
</comment>
<reference evidence="11" key="1">
    <citation type="submission" date="2024-03" db="EMBL/GenBank/DDBJ databases">
        <title>WGS assembly of Saponaria officinalis var. Norfolk2.</title>
        <authorList>
            <person name="Jenkins J."/>
            <person name="Shu S."/>
            <person name="Grimwood J."/>
            <person name="Barry K."/>
            <person name="Goodstein D."/>
            <person name="Schmutz J."/>
            <person name="Leebens-Mack J."/>
            <person name="Osbourn A."/>
        </authorList>
    </citation>
    <scope>NUCLEOTIDE SEQUENCE [LARGE SCALE GENOMIC DNA]</scope>
    <source>
        <strain evidence="11">JIC</strain>
    </source>
</reference>
<evidence type="ECO:0000313" key="11">
    <source>
        <dbReference type="EMBL" id="KAK9664962.1"/>
    </source>
</evidence>
<dbReference type="PANTHER" id="PTHR31375">
    <property type="match status" value="1"/>
</dbReference>